<dbReference type="GO" id="GO:0004789">
    <property type="term" value="F:thiamine-phosphate diphosphorylase activity"/>
    <property type="evidence" value="ECO:0007669"/>
    <property type="project" value="UniProtKB-EC"/>
</dbReference>
<organism evidence="4 5">
    <name type="scientific">Runella defluvii</name>
    <dbReference type="NCBI Taxonomy" id="370973"/>
    <lineage>
        <taxon>Bacteria</taxon>
        <taxon>Pseudomonadati</taxon>
        <taxon>Bacteroidota</taxon>
        <taxon>Cytophagia</taxon>
        <taxon>Cytophagales</taxon>
        <taxon>Spirosomataceae</taxon>
        <taxon>Runella</taxon>
    </lineage>
</organism>
<keyword evidence="2" id="KW-0784">Thiamine biosynthesis</keyword>
<dbReference type="GO" id="GO:0009228">
    <property type="term" value="P:thiamine biosynthetic process"/>
    <property type="evidence" value="ECO:0007669"/>
    <property type="project" value="UniProtKB-KW"/>
</dbReference>
<dbReference type="InterPro" id="IPR036206">
    <property type="entry name" value="ThiamineP_synth_sf"/>
</dbReference>
<dbReference type="Pfam" id="PF02581">
    <property type="entry name" value="TMP-TENI"/>
    <property type="match status" value="1"/>
</dbReference>
<feature type="domain" description="Thiamine phosphate synthase/TenI" evidence="3">
    <location>
        <begin position="5"/>
        <end position="184"/>
    </location>
</feature>
<protein>
    <submittedName>
        <fullName evidence="4">Thiamine-phosphate pyrophosphorylase</fullName>
        <ecNumber evidence="4">2.5.1.3</ecNumber>
    </submittedName>
</protein>
<evidence type="ECO:0000313" key="4">
    <source>
        <dbReference type="EMBL" id="MBB3842113.1"/>
    </source>
</evidence>
<dbReference type="CDD" id="cd00564">
    <property type="entry name" value="TMP_TenI"/>
    <property type="match status" value="1"/>
</dbReference>
<sequence length="212" mass="23704">MKKSIYLIADPSLNTSLLLQKIEQALRGGLFAVQLWNNWRGVSAPLAVIQQVHELTQAAHVPLFLNEGLEYLKWTCFDGIHLDKPNEILPSLKKQRPDLLWGMTCSNCVEELQWAEQHSLDYISYCSVFPSKTSTSCELVTSETIQNTRQFYQGKVFLAGGINELTLPRLHSLPFDGIALVSAIMGTSSPAEAVLNYHSLLNQPTDDNPFSL</sequence>
<dbReference type="EMBL" id="JACIBY010000026">
    <property type="protein sequence ID" value="MBB3842113.1"/>
    <property type="molecule type" value="Genomic_DNA"/>
</dbReference>
<dbReference type="PANTHER" id="PTHR20857:SF23">
    <property type="entry name" value="THIAMINE BIOSYNTHETIC BIFUNCTIONAL ENZYME"/>
    <property type="match status" value="1"/>
</dbReference>
<keyword evidence="5" id="KW-1185">Reference proteome</keyword>
<keyword evidence="4" id="KW-0808">Transferase</keyword>
<comment type="pathway">
    <text evidence="1">Cofactor biosynthesis; thiamine diphosphate biosynthesis.</text>
</comment>
<dbReference type="Gene3D" id="3.20.20.70">
    <property type="entry name" value="Aldolase class I"/>
    <property type="match status" value="1"/>
</dbReference>
<evidence type="ECO:0000259" key="3">
    <source>
        <dbReference type="Pfam" id="PF02581"/>
    </source>
</evidence>
<dbReference type="Proteomes" id="UP000541352">
    <property type="component" value="Unassembled WGS sequence"/>
</dbReference>
<evidence type="ECO:0000256" key="2">
    <source>
        <dbReference type="ARBA" id="ARBA00022977"/>
    </source>
</evidence>
<dbReference type="EC" id="2.5.1.3" evidence="4"/>
<dbReference type="RefSeq" id="WP_183980244.1">
    <property type="nucleotide sequence ID" value="NZ_JACIBY010000026.1"/>
</dbReference>
<dbReference type="AlphaFoldDB" id="A0A7W6ETU2"/>
<reference evidence="4 5" key="1">
    <citation type="submission" date="2020-08" db="EMBL/GenBank/DDBJ databases">
        <title>Genomic Encyclopedia of Type Strains, Phase IV (KMG-IV): sequencing the most valuable type-strain genomes for metagenomic binning, comparative biology and taxonomic classification.</title>
        <authorList>
            <person name="Goeker M."/>
        </authorList>
    </citation>
    <scope>NUCLEOTIDE SEQUENCE [LARGE SCALE GENOMIC DNA]</scope>
    <source>
        <strain evidence="4 5">DSM 17976</strain>
    </source>
</reference>
<proteinExistence type="predicted"/>
<dbReference type="GO" id="GO:0005737">
    <property type="term" value="C:cytoplasm"/>
    <property type="evidence" value="ECO:0007669"/>
    <property type="project" value="TreeGrafter"/>
</dbReference>
<dbReference type="PANTHER" id="PTHR20857">
    <property type="entry name" value="THIAMINE-PHOSPHATE PYROPHOSPHORYLASE"/>
    <property type="match status" value="1"/>
</dbReference>
<evidence type="ECO:0000313" key="5">
    <source>
        <dbReference type="Proteomes" id="UP000541352"/>
    </source>
</evidence>
<comment type="caution">
    <text evidence="4">The sequence shown here is derived from an EMBL/GenBank/DDBJ whole genome shotgun (WGS) entry which is preliminary data.</text>
</comment>
<dbReference type="InterPro" id="IPR013785">
    <property type="entry name" value="Aldolase_TIM"/>
</dbReference>
<evidence type="ECO:0000256" key="1">
    <source>
        <dbReference type="ARBA" id="ARBA00004948"/>
    </source>
</evidence>
<name>A0A7W6ETU2_9BACT</name>
<gene>
    <name evidence="4" type="ORF">FHS57_006144</name>
</gene>
<dbReference type="SUPFAM" id="SSF51391">
    <property type="entry name" value="Thiamin phosphate synthase"/>
    <property type="match status" value="1"/>
</dbReference>
<dbReference type="InterPro" id="IPR022998">
    <property type="entry name" value="ThiamineP_synth_TenI"/>
</dbReference>
<accession>A0A7W6ETU2</accession>